<dbReference type="InterPro" id="IPR045518">
    <property type="entry name" value="2EXR"/>
</dbReference>
<name>A0A8H6NF78_9PEZI</name>
<protein>
    <recommendedName>
        <fullName evidence="1">2EXR domain-containing protein</fullName>
    </recommendedName>
</protein>
<accession>A0A8H6NF78</accession>
<organism evidence="2 3">
    <name type="scientific">Colletotrichum plurivorum</name>
    <dbReference type="NCBI Taxonomy" id="2175906"/>
    <lineage>
        <taxon>Eukaryota</taxon>
        <taxon>Fungi</taxon>
        <taxon>Dikarya</taxon>
        <taxon>Ascomycota</taxon>
        <taxon>Pezizomycotina</taxon>
        <taxon>Sordariomycetes</taxon>
        <taxon>Hypocreomycetidae</taxon>
        <taxon>Glomerellales</taxon>
        <taxon>Glomerellaceae</taxon>
        <taxon>Colletotrichum</taxon>
        <taxon>Colletotrichum orchidearum species complex</taxon>
    </lineage>
</organism>
<keyword evidence="3" id="KW-1185">Reference proteome</keyword>
<dbReference type="Pfam" id="PF20150">
    <property type="entry name" value="2EXR"/>
    <property type="match status" value="1"/>
</dbReference>
<dbReference type="Proteomes" id="UP000654918">
    <property type="component" value="Unassembled WGS sequence"/>
</dbReference>
<evidence type="ECO:0000259" key="1">
    <source>
        <dbReference type="Pfam" id="PF20150"/>
    </source>
</evidence>
<reference evidence="2" key="1">
    <citation type="journal article" date="2020" name="Phytopathology">
        <title>Genome Sequence Resources of Colletotrichum truncatum, C. plurivorum, C. musicola, and C. sojae: Four Species Pathogenic to Soybean (Glycine max).</title>
        <authorList>
            <person name="Rogerio F."/>
            <person name="Boufleur T.R."/>
            <person name="Ciampi-Guillardi M."/>
            <person name="Sukno S.A."/>
            <person name="Thon M.R."/>
            <person name="Massola Junior N.S."/>
            <person name="Baroncelli R."/>
        </authorList>
    </citation>
    <scope>NUCLEOTIDE SEQUENCE</scope>
    <source>
        <strain evidence="2">LFN00145</strain>
    </source>
</reference>
<gene>
    <name evidence="2" type="ORF">CPLU01_07411</name>
</gene>
<dbReference type="EMBL" id="WIGO01000095">
    <property type="protein sequence ID" value="KAF6830356.1"/>
    <property type="molecule type" value="Genomic_DNA"/>
</dbReference>
<proteinExistence type="predicted"/>
<dbReference type="AlphaFoldDB" id="A0A8H6NF78"/>
<comment type="caution">
    <text evidence="2">The sequence shown here is derived from an EMBL/GenBank/DDBJ whole genome shotgun (WGS) entry which is preliminary data.</text>
</comment>
<feature type="domain" description="2EXR" evidence="1">
    <location>
        <begin position="5"/>
        <end position="97"/>
    </location>
</feature>
<evidence type="ECO:0000313" key="3">
    <source>
        <dbReference type="Proteomes" id="UP000654918"/>
    </source>
</evidence>
<evidence type="ECO:0000313" key="2">
    <source>
        <dbReference type="EMBL" id="KAF6830356.1"/>
    </source>
</evidence>
<sequence length="314" mass="36120">MLTTFHGFPKLPPELRLKIWELAARSSQPGAHFFSVTNRNDVPDGNESTAHDIDLWGAHVFAAPIFATDCSLLNYNPSTYLRDAGLWTASKESRFVIETRFETRRWRQKFEVACVEDISDTSPDRSEPCFGRFRRDHKVWRLAIYPRRDLFCFRGLPPSWLGAIYHLISLPCYVTHYGTPKDISNVAFEFEETWAFDPGATDAEELLNTCDQRGFFLGALDGLLWKRNRWNARLFLIDYGLRLKPGFSPRQTFYGEGCRFINHGKDDIDWERTVGRTAWDFLNSLDISAKQGSRWNYDGVTPSAPVSILACERG</sequence>